<feature type="compositionally biased region" description="Polar residues" evidence="1">
    <location>
        <begin position="8"/>
        <end position="22"/>
    </location>
</feature>
<evidence type="ECO:0000256" key="1">
    <source>
        <dbReference type="SAM" id="MobiDB-lite"/>
    </source>
</evidence>
<dbReference type="EMBL" id="JARJLG010000002">
    <property type="protein sequence ID" value="KAJ7783816.1"/>
    <property type="molecule type" value="Genomic_DNA"/>
</dbReference>
<accession>A0AAD7P1H2</accession>
<organism evidence="2 3">
    <name type="scientific">Mycena maculata</name>
    <dbReference type="NCBI Taxonomy" id="230809"/>
    <lineage>
        <taxon>Eukaryota</taxon>
        <taxon>Fungi</taxon>
        <taxon>Dikarya</taxon>
        <taxon>Basidiomycota</taxon>
        <taxon>Agaricomycotina</taxon>
        <taxon>Agaricomycetes</taxon>
        <taxon>Agaricomycetidae</taxon>
        <taxon>Agaricales</taxon>
        <taxon>Marasmiineae</taxon>
        <taxon>Mycenaceae</taxon>
        <taxon>Mycena</taxon>
    </lineage>
</organism>
<dbReference type="InterPro" id="IPR023213">
    <property type="entry name" value="CAT-like_dom_sf"/>
</dbReference>
<proteinExistence type="predicted"/>
<evidence type="ECO:0000313" key="3">
    <source>
        <dbReference type="Proteomes" id="UP001215280"/>
    </source>
</evidence>
<protein>
    <submittedName>
        <fullName evidence="2">Uncharacterized protein</fullName>
    </submittedName>
</protein>
<dbReference type="Proteomes" id="UP001215280">
    <property type="component" value="Unassembled WGS sequence"/>
</dbReference>
<keyword evidence="3" id="KW-1185">Reference proteome</keyword>
<gene>
    <name evidence="2" type="ORF">DFH07DRAFT_205754</name>
</gene>
<evidence type="ECO:0000313" key="2">
    <source>
        <dbReference type="EMBL" id="KAJ7783816.1"/>
    </source>
</evidence>
<reference evidence="2" key="1">
    <citation type="submission" date="2023-03" db="EMBL/GenBank/DDBJ databases">
        <title>Massive genome expansion in bonnet fungi (Mycena s.s.) driven by repeated elements and novel gene families across ecological guilds.</title>
        <authorList>
            <consortium name="Lawrence Berkeley National Laboratory"/>
            <person name="Harder C.B."/>
            <person name="Miyauchi S."/>
            <person name="Viragh M."/>
            <person name="Kuo A."/>
            <person name="Thoen E."/>
            <person name="Andreopoulos B."/>
            <person name="Lu D."/>
            <person name="Skrede I."/>
            <person name="Drula E."/>
            <person name="Henrissat B."/>
            <person name="Morin E."/>
            <person name="Kohler A."/>
            <person name="Barry K."/>
            <person name="LaButti K."/>
            <person name="Morin E."/>
            <person name="Salamov A."/>
            <person name="Lipzen A."/>
            <person name="Mereny Z."/>
            <person name="Hegedus B."/>
            <person name="Baldrian P."/>
            <person name="Stursova M."/>
            <person name="Weitz H."/>
            <person name="Taylor A."/>
            <person name="Grigoriev I.V."/>
            <person name="Nagy L.G."/>
            <person name="Martin F."/>
            <person name="Kauserud H."/>
        </authorList>
    </citation>
    <scope>NUCLEOTIDE SEQUENCE</scope>
    <source>
        <strain evidence="2">CBHHK188m</strain>
    </source>
</reference>
<name>A0AAD7P1H2_9AGAR</name>
<comment type="caution">
    <text evidence="2">The sequence shown here is derived from an EMBL/GenBank/DDBJ whole genome shotgun (WGS) entry which is preliminary data.</text>
</comment>
<sequence>MLEKVTPEVSSKDVNSPGSLWNHNRPGGSPPKHPSDGLEEDSRWIFVPADFLAKMTQDCRDELKAGGKESQVWVSEGDVLLAWWAKAVYSTNSPETRRPPLAVSIPLNIRDRLPALANRTYLHNAIHMSTHVFPTSESLAQIPLSQLALTFRRTIMLATTEEIARSLMYKTQTYYSTDDHSVLATHFPPTSEKFVLSNWLGMNWASEGWLNFRPALMDRLDTSQSFQTRRRGRGRGEIRERRTAEKTGSGKIIWADVSGASRVVTKTNGMAVRKDDNGVWVRYNLVKWRWKAGVLAEMVERQT</sequence>
<feature type="region of interest" description="Disordered" evidence="1">
    <location>
        <begin position="1"/>
        <end position="39"/>
    </location>
</feature>
<dbReference type="AlphaFoldDB" id="A0AAD7P1H2"/>
<dbReference type="Gene3D" id="3.30.559.10">
    <property type="entry name" value="Chloramphenicol acetyltransferase-like domain"/>
    <property type="match status" value="1"/>
</dbReference>